<feature type="transmembrane region" description="Helical" evidence="1">
    <location>
        <begin position="7"/>
        <end position="25"/>
    </location>
</feature>
<feature type="transmembrane region" description="Helical" evidence="1">
    <location>
        <begin position="31"/>
        <end position="50"/>
    </location>
</feature>
<organism evidence="2">
    <name type="scientific">uncultured marine group II/III euryarchaeote KM3_27_D07</name>
    <dbReference type="NCBI Taxonomy" id="1456429"/>
    <lineage>
        <taxon>Archaea</taxon>
        <taxon>Methanobacteriati</taxon>
        <taxon>Methanobacteriota</taxon>
        <taxon>environmental samples</taxon>
    </lineage>
</organism>
<name>A0A075H0W8_9EURY</name>
<sequence length="135" mass="14640">MASNTRANMFIAAWLCMILASGVIFASPAYIAIGAPIGLAGAALFVLAFARVEEPKPMSEKDIQDWAPESGELPDGAEGSIMYRIDTTLDEPVRTSVLCGKCGELTWVDGKRPQTFICPGCDILLWDKPEDDEEE</sequence>
<protein>
    <submittedName>
        <fullName evidence="2">Uncharacterized protein</fullName>
    </submittedName>
</protein>
<keyword evidence="1" id="KW-1133">Transmembrane helix</keyword>
<evidence type="ECO:0000256" key="1">
    <source>
        <dbReference type="SAM" id="Phobius"/>
    </source>
</evidence>
<keyword evidence="1" id="KW-0472">Membrane</keyword>
<proteinExistence type="predicted"/>
<accession>A0A075H0W8</accession>
<keyword evidence="1" id="KW-0812">Transmembrane</keyword>
<dbReference type="EMBL" id="KF900823">
    <property type="protein sequence ID" value="AIF08177.1"/>
    <property type="molecule type" value="Genomic_DNA"/>
</dbReference>
<evidence type="ECO:0000313" key="2">
    <source>
        <dbReference type="EMBL" id="AIF08177.1"/>
    </source>
</evidence>
<reference evidence="2" key="1">
    <citation type="journal article" date="2014" name="Genome Biol. Evol.">
        <title>Pangenome evidence for extensive interdomain horizontal transfer affecting lineage core and shell genes in uncultured planktonic thaumarchaeota and euryarchaeota.</title>
        <authorList>
            <person name="Deschamps P."/>
            <person name="Zivanovic Y."/>
            <person name="Moreira D."/>
            <person name="Rodriguez-Valera F."/>
            <person name="Lopez-Garcia P."/>
        </authorList>
    </citation>
    <scope>NUCLEOTIDE SEQUENCE</scope>
</reference>
<dbReference type="AlphaFoldDB" id="A0A075H0W8"/>